<keyword evidence="3" id="KW-0408">Iron</keyword>
<name>A0A1M4XDN0_9FIRM</name>
<dbReference type="PANTHER" id="PTHR43273">
    <property type="entry name" value="ANAEROBIC SULFATASE-MATURATING ENZYME HOMOLOG ASLB-RELATED"/>
    <property type="match status" value="1"/>
</dbReference>
<dbReference type="CDD" id="cd01335">
    <property type="entry name" value="Radical_SAM"/>
    <property type="match status" value="1"/>
</dbReference>
<evidence type="ECO:0000256" key="1">
    <source>
        <dbReference type="ARBA" id="ARBA00022691"/>
    </source>
</evidence>
<evidence type="ECO:0000256" key="4">
    <source>
        <dbReference type="ARBA" id="ARBA00023014"/>
    </source>
</evidence>
<proteinExistence type="predicted"/>
<dbReference type="AlphaFoldDB" id="A0A1M4XDN0"/>
<dbReference type="GO" id="GO:0016491">
    <property type="term" value="F:oxidoreductase activity"/>
    <property type="evidence" value="ECO:0007669"/>
    <property type="project" value="InterPro"/>
</dbReference>
<keyword evidence="2" id="KW-0479">Metal-binding</keyword>
<evidence type="ECO:0000259" key="5">
    <source>
        <dbReference type="PROSITE" id="PS51918"/>
    </source>
</evidence>
<dbReference type="GO" id="GO:0051536">
    <property type="term" value="F:iron-sulfur cluster binding"/>
    <property type="evidence" value="ECO:0007669"/>
    <property type="project" value="UniProtKB-KW"/>
</dbReference>
<sequence>MEENNEIAITIKPTMSCNMRCRHCFNADLRKQRDSLPLSTAVRFLELAADFSRDVKVTLHGGEPSLMGAAYYRELFRNEQRIAAEKGVVFANRFTTNALLLKGELLDVLLANDARLKISFDGPFNDDLREKTEIVKKNISEARVRGAKIIILCTLARNASNHLLELYKWFNEWGLDIKLLPIEPRGFALFNNNLLLQEDEFANALKTAYNYWLHDTKCQISCTTFEDFAMIRSTQQYKPFWFRREIALNPDGHIHPFGRPNDIRYDLGRPEDINSLEDCFQSDVYKNLMNFLKGKRAVYCEACPACGSCNGVCLFMGYMYTDSEALLQRSCRISRKIFDIALESNDIAYNDWLSGKQKSLNPRAIQALLYDR</sequence>
<gene>
    <name evidence="6" type="ORF">SAMN02745190_01449</name>
</gene>
<organism evidence="6 7">
    <name type="scientific">Schwartzia succinivorans DSM 10502</name>
    <dbReference type="NCBI Taxonomy" id="1123243"/>
    <lineage>
        <taxon>Bacteria</taxon>
        <taxon>Bacillati</taxon>
        <taxon>Bacillota</taxon>
        <taxon>Negativicutes</taxon>
        <taxon>Selenomonadales</taxon>
        <taxon>Selenomonadaceae</taxon>
        <taxon>Schwartzia</taxon>
    </lineage>
</organism>
<dbReference type="SUPFAM" id="SSF102114">
    <property type="entry name" value="Radical SAM enzymes"/>
    <property type="match status" value="1"/>
</dbReference>
<dbReference type="OrthoDB" id="9808591at2"/>
<dbReference type="InterPro" id="IPR058240">
    <property type="entry name" value="rSAM_sf"/>
</dbReference>
<dbReference type="PROSITE" id="PS51918">
    <property type="entry name" value="RADICAL_SAM"/>
    <property type="match status" value="1"/>
</dbReference>
<dbReference type="RefSeq" id="WP_072935549.1">
    <property type="nucleotide sequence ID" value="NZ_FQUG01000005.1"/>
</dbReference>
<dbReference type="EMBL" id="FQUG01000005">
    <property type="protein sequence ID" value="SHE91644.1"/>
    <property type="molecule type" value="Genomic_DNA"/>
</dbReference>
<evidence type="ECO:0000313" key="7">
    <source>
        <dbReference type="Proteomes" id="UP000184404"/>
    </source>
</evidence>
<dbReference type="PANTHER" id="PTHR43273:SF8">
    <property type="entry name" value="RADICAL SAM DOMAIN PROTEIN"/>
    <property type="match status" value="1"/>
</dbReference>
<feature type="domain" description="Radical SAM core" evidence="5">
    <location>
        <begin position="3"/>
        <end position="223"/>
    </location>
</feature>
<dbReference type="InterPro" id="IPR013785">
    <property type="entry name" value="Aldolase_TIM"/>
</dbReference>
<reference evidence="6 7" key="1">
    <citation type="submission" date="2016-11" db="EMBL/GenBank/DDBJ databases">
        <authorList>
            <person name="Jaros S."/>
            <person name="Januszkiewicz K."/>
            <person name="Wedrychowicz H."/>
        </authorList>
    </citation>
    <scope>NUCLEOTIDE SEQUENCE [LARGE SCALE GENOMIC DNA]</scope>
    <source>
        <strain evidence="6 7">DSM 10502</strain>
    </source>
</reference>
<dbReference type="Proteomes" id="UP000184404">
    <property type="component" value="Unassembled WGS sequence"/>
</dbReference>
<keyword evidence="4" id="KW-0411">Iron-sulfur</keyword>
<dbReference type="STRING" id="1123243.SAMN02745190_01449"/>
<evidence type="ECO:0000256" key="2">
    <source>
        <dbReference type="ARBA" id="ARBA00022723"/>
    </source>
</evidence>
<keyword evidence="1" id="KW-0949">S-adenosyl-L-methionine</keyword>
<evidence type="ECO:0000313" key="6">
    <source>
        <dbReference type="EMBL" id="SHE91644.1"/>
    </source>
</evidence>
<dbReference type="InterPro" id="IPR007197">
    <property type="entry name" value="rSAM"/>
</dbReference>
<protein>
    <submittedName>
        <fullName evidence="6">Sulfatase maturation enzyme AslB, radical SAM superfamily</fullName>
    </submittedName>
</protein>
<dbReference type="Gene3D" id="3.20.20.70">
    <property type="entry name" value="Aldolase class I"/>
    <property type="match status" value="1"/>
</dbReference>
<dbReference type="InterPro" id="IPR023867">
    <property type="entry name" value="Sulphatase_maturase_rSAM"/>
</dbReference>
<dbReference type="GO" id="GO:0046872">
    <property type="term" value="F:metal ion binding"/>
    <property type="evidence" value="ECO:0007669"/>
    <property type="project" value="UniProtKB-KW"/>
</dbReference>
<accession>A0A1M4XDN0</accession>
<keyword evidence="7" id="KW-1185">Reference proteome</keyword>
<dbReference type="SFLD" id="SFLDS00029">
    <property type="entry name" value="Radical_SAM"/>
    <property type="match status" value="1"/>
</dbReference>
<evidence type="ECO:0000256" key="3">
    <source>
        <dbReference type="ARBA" id="ARBA00023004"/>
    </source>
</evidence>
<dbReference type="SFLD" id="SFLDG01067">
    <property type="entry name" value="SPASM/twitch_domain_containing"/>
    <property type="match status" value="1"/>
</dbReference>
<dbReference type="Pfam" id="PF04055">
    <property type="entry name" value="Radical_SAM"/>
    <property type="match status" value="1"/>
</dbReference>